<dbReference type="PANTHER" id="PTHR10605">
    <property type="entry name" value="HEPARAN SULFATE SULFOTRANSFERASE"/>
    <property type="match status" value="1"/>
</dbReference>
<keyword evidence="3" id="KW-1185">Reference proteome</keyword>
<accession>A0ABT0S872</accession>
<evidence type="ECO:0000313" key="3">
    <source>
        <dbReference type="Proteomes" id="UP001165383"/>
    </source>
</evidence>
<dbReference type="InterPro" id="IPR027417">
    <property type="entry name" value="P-loop_NTPase"/>
</dbReference>
<evidence type="ECO:0000256" key="1">
    <source>
        <dbReference type="ARBA" id="ARBA00022679"/>
    </source>
</evidence>
<dbReference type="RefSeq" id="WP_249915013.1">
    <property type="nucleotide sequence ID" value="NZ_JAMGBB010000001.1"/>
</dbReference>
<dbReference type="Proteomes" id="UP001165383">
    <property type="component" value="Unassembled WGS sequence"/>
</dbReference>
<reference evidence="2" key="1">
    <citation type="submission" date="2022-05" db="EMBL/GenBank/DDBJ databases">
        <authorList>
            <person name="Jo J.-H."/>
            <person name="Im W.-T."/>
        </authorList>
    </citation>
    <scope>NUCLEOTIDE SEQUENCE</scope>
    <source>
        <strain evidence="2">RB56-2</strain>
    </source>
</reference>
<name>A0ABT0S872_9SPHN</name>
<protein>
    <submittedName>
        <fullName evidence="2">Sulfotransferase</fullName>
    </submittedName>
</protein>
<proteinExistence type="predicted"/>
<evidence type="ECO:0000313" key="2">
    <source>
        <dbReference type="EMBL" id="MCL6740588.1"/>
    </source>
</evidence>
<organism evidence="2 3">
    <name type="scientific">Sphingomonas brevis</name>
    <dbReference type="NCBI Taxonomy" id="2908206"/>
    <lineage>
        <taxon>Bacteria</taxon>
        <taxon>Pseudomonadati</taxon>
        <taxon>Pseudomonadota</taxon>
        <taxon>Alphaproteobacteria</taxon>
        <taxon>Sphingomonadales</taxon>
        <taxon>Sphingomonadaceae</taxon>
        <taxon>Sphingomonas</taxon>
    </lineage>
</organism>
<dbReference type="PANTHER" id="PTHR10605:SF56">
    <property type="entry name" value="BIFUNCTIONAL HEPARAN SULFATE N-DEACETYLASE_N-SULFOTRANSFERASE"/>
    <property type="match status" value="1"/>
</dbReference>
<dbReference type="Pfam" id="PF13469">
    <property type="entry name" value="Sulfotransfer_3"/>
    <property type="match status" value="2"/>
</dbReference>
<gene>
    <name evidence="2" type="ORF">LZ518_05510</name>
</gene>
<comment type="caution">
    <text evidence="2">The sequence shown here is derived from an EMBL/GenBank/DDBJ whole genome shotgun (WGS) entry which is preliminary data.</text>
</comment>
<dbReference type="InterPro" id="IPR037359">
    <property type="entry name" value="NST/OST"/>
</dbReference>
<sequence length="332" mass="37966">MTMLDSQSRFAFIVGAPRCGTTTLAGFLQQHPDVCFSVVKEPHFFSQHEFAGRSKDEMRKLVETEYLERFFGQCPDAELRAEGSVTYLYVPGKMAPILELWPDAKFIIALRDPLSMLPSLHARLLVTGDETIRDFKKAWAKIPERREGRSVPKRAIDPRWLRYDDAGKLGYNVERFFAAVGRERCHVVLFDDLTADPPGTYRELCRFLDIEPWAGTDFEPQRINKTIRIGWLQRLLKRPPKAIRTALAGEQFHKREKKVGTTDSPALAAIFRVRKHLLEWNKVPAKREPLDATVRQAIVEGHRDDIILLSRVIGRDLSHWLGGIPEAKPEAA</sequence>
<keyword evidence="1" id="KW-0808">Transferase</keyword>
<dbReference type="Gene3D" id="3.40.50.300">
    <property type="entry name" value="P-loop containing nucleotide triphosphate hydrolases"/>
    <property type="match status" value="1"/>
</dbReference>
<dbReference type="SUPFAM" id="SSF52540">
    <property type="entry name" value="P-loop containing nucleoside triphosphate hydrolases"/>
    <property type="match status" value="1"/>
</dbReference>
<dbReference type="EMBL" id="JAMGBB010000001">
    <property type="protein sequence ID" value="MCL6740588.1"/>
    <property type="molecule type" value="Genomic_DNA"/>
</dbReference>